<evidence type="ECO:0000259" key="6">
    <source>
        <dbReference type="PROSITE" id="PS50949"/>
    </source>
</evidence>
<sequence>MWPPAPGSLKRPAYRSLAQTVIDAVSAGELSPGTKLPPHRTLAYELGVSVQTVSRAYEELARLGVVSGEVGRGSFVRAASGDPRTPWHRIDGSEHVIDLSMLSPSLSKTHARRFAATLTEIAGDMPDPVAFSFRPTATLQTHIRHAVRWLAHCGVDAEPDRVIPTNGNTSAMTVALMAAAAPGDLVVTEEMGHHTLKALTGSLGMRLMGLAVDGEGLRPDALERACRIGPVKAVFLMPEGLGPLALRMGEERRRAIAAVCRRFDVTIIESDAWGPLQADRAPPLASFAPERTFYLTGLTKCCLPGLRIGWLVAPERMATGARTRHLVTSWMATALMAEIASRWLADGTASELVRWQRAAMGARNHVARQILGPHGISTTPNGLHVWLPLRAPWQEDAFVALARHHGVAVAGGSAFAIDETTRHRGVRICLGPSDSKSLERGLQIVARLAISEPELAHLAY</sequence>
<organism evidence="7 8">
    <name type="scientific">Acuticoccus sediminis</name>
    <dbReference type="NCBI Taxonomy" id="2184697"/>
    <lineage>
        <taxon>Bacteria</taxon>
        <taxon>Pseudomonadati</taxon>
        <taxon>Pseudomonadota</taxon>
        <taxon>Alphaproteobacteria</taxon>
        <taxon>Hyphomicrobiales</taxon>
        <taxon>Amorphaceae</taxon>
        <taxon>Acuticoccus</taxon>
    </lineage>
</organism>
<dbReference type="Pfam" id="PF00392">
    <property type="entry name" value="GntR"/>
    <property type="match status" value="1"/>
</dbReference>
<dbReference type="CDD" id="cd00609">
    <property type="entry name" value="AAT_like"/>
    <property type="match status" value="1"/>
</dbReference>
<proteinExistence type="inferred from homology"/>
<dbReference type="Gene3D" id="3.90.1150.10">
    <property type="entry name" value="Aspartate Aminotransferase, domain 1"/>
    <property type="match status" value="1"/>
</dbReference>
<dbReference type="InterPro" id="IPR015421">
    <property type="entry name" value="PyrdxlP-dep_Trfase_major"/>
</dbReference>
<feature type="domain" description="HTH gntR-type" evidence="6">
    <location>
        <begin position="11"/>
        <end position="79"/>
    </location>
</feature>
<comment type="similarity">
    <text evidence="1">In the C-terminal section; belongs to the class-I pyridoxal-phosphate-dependent aminotransferase family.</text>
</comment>
<gene>
    <name evidence="7" type="ORF">DLJ53_01315</name>
</gene>
<dbReference type="SUPFAM" id="SSF53383">
    <property type="entry name" value="PLP-dependent transferases"/>
    <property type="match status" value="1"/>
</dbReference>
<dbReference type="InterPro" id="IPR015424">
    <property type="entry name" value="PyrdxlP-dep_Trfase"/>
</dbReference>
<dbReference type="InterPro" id="IPR036390">
    <property type="entry name" value="WH_DNA-bd_sf"/>
</dbReference>
<dbReference type="SUPFAM" id="SSF46785">
    <property type="entry name" value="Winged helix' DNA-binding domain"/>
    <property type="match status" value="1"/>
</dbReference>
<comment type="caution">
    <text evidence="7">The sequence shown here is derived from an EMBL/GenBank/DDBJ whole genome shotgun (WGS) entry which is preliminary data.</text>
</comment>
<dbReference type="PROSITE" id="PS50949">
    <property type="entry name" value="HTH_GNTR"/>
    <property type="match status" value="1"/>
</dbReference>
<dbReference type="Gene3D" id="1.10.10.10">
    <property type="entry name" value="Winged helix-like DNA-binding domain superfamily/Winged helix DNA-binding domain"/>
    <property type="match status" value="1"/>
</dbReference>
<dbReference type="OrthoDB" id="9794015at2"/>
<dbReference type="AlphaFoldDB" id="A0A8B2P3B5"/>
<keyword evidence="4" id="KW-0238">DNA-binding</keyword>
<dbReference type="Gene3D" id="3.40.640.10">
    <property type="entry name" value="Type I PLP-dependent aspartate aminotransferase-like (Major domain)"/>
    <property type="match status" value="1"/>
</dbReference>
<evidence type="ECO:0000313" key="7">
    <source>
        <dbReference type="EMBL" id="RAI04444.1"/>
    </source>
</evidence>
<keyword evidence="2" id="KW-0663">Pyridoxal phosphate</keyword>
<dbReference type="InterPro" id="IPR000524">
    <property type="entry name" value="Tscrpt_reg_HTH_GntR"/>
</dbReference>
<evidence type="ECO:0000313" key="8">
    <source>
        <dbReference type="Proteomes" id="UP000249590"/>
    </source>
</evidence>
<evidence type="ECO:0000256" key="3">
    <source>
        <dbReference type="ARBA" id="ARBA00023015"/>
    </source>
</evidence>
<name>A0A8B2P3B5_9HYPH</name>
<dbReference type="InterPro" id="IPR004839">
    <property type="entry name" value="Aminotransferase_I/II_large"/>
</dbReference>
<evidence type="ECO:0000256" key="2">
    <source>
        <dbReference type="ARBA" id="ARBA00022898"/>
    </source>
</evidence>
<dbReference type="SMART" id="SM00345">
    <property type="entry name" value="HTH_GNTR"/>
    <property type="match status" value="1"/>
</dbReference>
<dbReference type="InterPro" id="IPR051446">
    <property type="entry name" value="HTH_trans_reg/aminotransferase"/>
</dbReference>
<keyword evidence="3" id="KW-0805">Transcription regulation</keyword>
<reference evidence="7 8" key="1">
    <citation type="submission" date="2018-05" db="EMBL/GenBank/DDBJ databases">
        <title>Acuticoccus sediminis sp. nov., isolated from deep-sea sediment of Indian Ocean.</title>
        <authorList>
            <person name="Liu X."/>
            <person name="Lai Q."/>
            <person name="Du Y."/>
            <person name="Sun F."/>
            <person name="Zhang X."/>
            <person name="Wang S."/>
            <person name="Shao Z."/>
        </authorList>
    </citation>
    <scope>NUCLEOTIDE SEQUENCE [LARGE SCALE GENOMIC DNA]</scope>
    <source>
        <strain evidence="7 8">PTG4-2</strain>
    </source>
</reference>
<dbReference type="Proteomes" id="UP000249590">
    <property type="component" value="Unassembled WGS sequence"/>
</dbReference>
<dbReference type="GO" id="GO:0003700">
    <property type="term" value="F:DNA-binding transcription factor activity"/>
    <property type="evidence" value="ECO:0007669"/>
    <property type="project" value="InterPro"/>
</dbReference>
<dbReference type="InterPro" id="IPR015422">
    <property type="entry name" value="PyrdxlP-dep_Trfase_small"/>
</dbReference>
<evidence type="ECO:0000256" key="5">
    <source>
        <dbReference type="ARBA" id="ARBA00023163"/>
    </source>
</evidence>
<keyword evidence="8" id="KW-1185">Reference proteome</keyword>
<dbReference type="PANTHER" id="PTHR46577">
    <property type="entry name" value="HTH-TYPE TRANSCRIPTIONAL REGULATORY PROTEIN GABR"/>
    <property type="match status" value="1"/>
</dbReference>
<protein>
    <submittedName>
        <fullName evidence="7">GntR family transcriptional regulator</fullName>
    </submittedName>
</protein>
<keyword evidence="5" id="KW-0804">Transcription</keyword>
<dbReference type="PANTHER" id="PTHR46577:SF1">
    <property type="entry name" value="HTH-TYPE TRANSCRIPTIONAL REGULATORY PROTEIN GABR"/>
    <property type="match status" value="1"/>
</dbReference>
<evidence type="ECO:0000256" key="1">
    <source>
        <dbReference type="ARBA" id="ARBA00005384"/>
    </source>
</evidence>
<accession>A0A8B2P3B5</accession>
<dbReference type="InterPro" id="IPR036388">
    <property type="entry name" value="WH-like_DNA-bd_sf"/>
</dbReference>
<dbReference type="EMBL" id="QHHQ01000001">
    <property type="protein sequence ID" value="RAI04444.1"/>
    <property type="molecule type" value="Genomic_DNA"/>
</dbReference>
<dbReference type="Pfam" id="PF00155">
    <property type="entry name" value="Aminotran_1_2"/>
    <property type="match status" value="1"/>
</dbReference>
<dbReference type="GO" id="GO:0030170">
    <property type="term" value="F:pyridoxal phosphate binding"/>
    <property type="evidence" value="ECO:0007669"/>
    <property type="project" value="InterPro"/>
</dbReference>
<evidence type="ECO:0000256" key="4">
    <source>
        <dbReference type="ARBA" id="ARBA00023125"/>
    </source>
</evidence>
<dbReference type="CDD" id="cd07377">
    <property type="entry name" value="WHTH_GntR"/>
    <property type="match status" value="1"/>
</dbReference>
<dbReference type="GO" id="GO:0003677">
    <property type="term" value="F:DNA binding"/>
    <property type="evidence" value="ECO:0007669"/>
    <property type="project" value="UniProtKB-KW"/>
</dbReference>